<dbReference type="NCBIfam" id="TIGR02532">
    <property type="entry name" value="IV_pilin_GFxxxE"/>
    <property type="match status" value="1"/>
</dbReference>
<dbReference type="Pfam" id="PF00114">
    <property type="entry name" value="Pilin"/>
    <property type="match status" value="1"/>
</dbReference>
<dbReference type="RefSeq" id="WP_077926722.1">
    <property type="nucleotide sequence ID" value="NZ_BAABKE010000001.1"/>
</dbReference>
<accession>A0ABP9MC11</accession>
<sequence>MLQKGFTLIELMIVVAIIGILSMFALPAYQDYTKRTYVAEGIALATAAKMSTTEQFSTQGSWPKTNLEAGLPAAGNITGQAVFGIGLNEGQYAKADGTPGGTDGDGTSMPEKATNIVIVYNSKVVNGATTSTTALAAANAQQAVGVNTVSIAPVFKASGAGSVQWECLIKGASIEAKWLPANCRNRVS</sequence>
<name>A0ABP9MC11_9GAMM</name>
<keyword evidence="6 10" id="KW-1133">Transmembrane helix</keyword>
<organism evidence="11 12">
    <name type="scientific">Wohlfahrtiimonas larvae</name>
    <dbReference type="NCBI Taxonomy" id="1157986"/>
    <lineage>
        <taxon>Bacteria</taxon>
        <taxon>Pseudomonadati</taxon>
        <taxon>Pseudomonadota</taxon>
        <taxon>Gammaproteobacteria</taxon>
        <taxon>Cardiobacteriales</taxon>
        <taxon>Ignatzschineriaceae</taxon>
        <taxon>Wohlfahrtiimonas</taxon>
    </lineage>
</organism>
<dbReference type="InterPro" id="IPR045584">
    <property type="entry name" value="Pilin-like"/>
</dbReference>
<dbReference type="Gene3D" id="3.30.700.10">
    <property type="entry name" value="Glycoprotein, Type 4 Pilin"/>
    <property type="match status" value="1"/>
</dbReference>
<keyword evidence="5 10" id="KW-0812">Transmembrane</keyword>
<reference evidence="12" key="1">
    <citation type="journal article" date="2019" name="Int. J. Syst. Evol. Microbiol.">
        <title>The Global Catalogue of Microorganisms (GCM) 10K type strain sequencing project: providing services to taxonomists for standard genome sequencing and annotation.</title>
        <authorList>
            <consortium name="The Broad Institute Genomics Platform"/>
            <consortium name="The Broad Institute Genome Sequencing Center for Infectious Disease"/>
            <person name="Wu L."/>
            <person name="Ma J."/>
        </authorList>
    </citation>
    <scope>NUCLEOTIDE SEQUENCE [LARGE SCALE GENOMIC DNA]</scope>
    <source>
        <strain evidence="12">JCM 18424</strain>
    </source>
</reference>
<dbReference type="Proteomes" id="UP001500631">
    <property type="component" value="Unassembled WGS sequence"/>
</dbReference>
<feature type="transmembrane region" description="Helical" evidence="10">
    <location>
        <begin position="6"/>
        <end position="26"/>
    </location>
</feature>
<dbReference type="EMBL" id="BAABKE010000001">
    <property type="protein sequence ID" value="GAA5094347.1"/>
    <property type="molecule type" value="Genomic_DNA"/>
</dbReference>
<evidence type="ECO:0000313" key="12">
    <source>
        <dbReference type="Proteomes" id="UP001500631"/>
    </source>
</evidence>
<dbReference type="InterPro" id="IPR001082">
    <property type="entry name" value="Pilin"/>
</dbReference>
<keyword evidence="7 10" id="KW-0472">Membrane</keyword>
<protein>
    <submittedName>
        <fullName evidence="11">Pilin</fullName>
    </submittedName>
</protein>
<comment type="caution">
    <text evidence="11">The sequence shown here is derived from an EMBL/GenBank/DDBJ whole genome shotgun (WGS) entry which is preliminary data.</text>
</comment>
<evidence type="ECO:0000256" key="6">
    <source>
        <dbReference type="ARBA" id="ARBA00022989"/>
    </source>
</evidence>
<gene>
    <name evidence="11" type="ORF">GCM10023338_02480</name>
</gene>
<proteinExistence type="inferred from homology"/>
<evidence type="ECO:0000256" key="10">
    <source>
        <dbReference type="SAM" id="Phobius"/>
    </source>
</evidence>
<keyword evidence="4" id="KW-0488">Methylation</keyword>
<dbReference type="PANTHER" id="PTHR30093">
    <property type="entry name" value="GENERAL SECRETION PATHWAY PROTEIN G"/>
    <property type="match status" value="1"/>
</dbReference>
<keyword evidence="12" id="KW-1185">Reference proteome</keyword>
<dbReference type="InterPro" id="IPR012902">
    <property type="entry name" value="N_methyl_site"/>
</dbReference>
<evidence type="ECO:0000256" key="1">
    <source>
        <dbReference type="ARBA" id="ARBA00004167"/>
    </source>
</evidence>
<dbReference type="PANTHER" id="PTHR30093:SF34">
    <property type="entry name" value="PREPILIN PEPTIDASE-DEPENDENT PROTEIN D"/>
    <property type="match status" value="1"/>
</dbReference>
<evidence type="ECO:0000256" key="3">
    <source>
        <dbReference type="ARBA" id="ARBA00005233"/>
    </source>
</evidence>
<dbReference type="PROSITE" id="PS00409">
    <property type="entry name" value="PROKAR_NTER_METHYL"/>
    <property type="match status" value="1"/>
</dbReference>
<keyword evidence="8 9" id="KW-0281">Fimbrium</keyword>
<evidence type="ECO:0000256" key="7">
    <source>
        <dbReference type="ARBA" id="ARBA00023136"/>
    </source>
</evidence>
<evidence type="ECO:0000256" key="8">
    <source>
        <dbReference type="ARBA" id="ARBA00023263"/>
    </source>
</evidence>
<evidence type="ECO:0000256" key="9">
    <source>
        <dbReference type="RuleBase" id="RU000389"/>
    </source>
</evidence>
<evidence type="ECO:0000313" key="11">
    <source>
        <dbReference type="EMBL" id="GAA5094347.1"/>
    </source>
</evidence>
<comment type="similarity">
    <text evidence="3 9">Belongs to the N-Me-Phe pilin family.</text>
</comment>
<comment type="subcellular location">
    <subcellularLocation>
        <location evidence="2">Fimbrium</location>
    </subcellularLocation>
    <subcellularLocation>
        <location evidence="1">Membrane</location>
        <topology evidence="1">Single-pass membrane protein</topology>
    </subcellularLocation>
</comment>
<evidence type="ECO:0000256" key="4">
    <source>
        <dbReference type="ARBA" id="ARBA00022481"/>
    </source>
</evidence>
<evidence type="ECO:0000256" key="2">
    <source>
        <dbReference type="ARBA" id="ARBA00004561"/>
    </source>
</evidence>
<dbReference type="Pfam" id="PF07963">
    <property type="entry name" value="N_methyl"/>
    <property type="match status" value="1"/>
</dbReference>
<evidence type="ECO:0000256" key="5">
    <source>
        <dbReference type="ARBA" id="ARBA00022692"/>
    </source>
</evidence>
<dbReference type="SUPFAM" id="SSF54523">
    <property type="entry name" value="Pili subunits"/>
    <property type="match status" value="1"/>
</dbReference>